<dbReference type="GO" id="GO:0020037">
    <property type="term" value="F:heme binding"/>
    <property type="evidence" value="ECO:0007669"/>
    <property type="project" value="InterPro"/>
</dbReference>
<accession>A0A9P5Y459</accession>
<evidence type="ECO:0000256" key="2">
    <source>
        <dbReference type="ARBA" id="ARBA00022723"/>
    </source>
</evidence>
<dbReference type="PANTHER" id="PTHR28657">
    <property type="entry name" value="INDOLEAMINE 2,3-DIOXYGENASE"/>
    <property type="match status" value="1"/>
</dbReference>
<dbReference type="GO" id="GO:0034354">
    <property type="term" value="P:'de novo' NAD+ biosynthetic process from L-tryptophan"/>
    <property type="evidence" value="ECO:0007669"/>
    <property type="project" value="TreeGrafter"/>
</dbReference>
<keyword evidence="5" id="KW-1185">Reference proteome</keyword>
<dbReference type="InterPro" id="IPR000898">
    <property type="entry name" value="Indolamine_dOase"/>
</dbReference>
<comment type="similarity">
    <text evidence="1">Belongs to the indoleamine 2,3-dioxygenase family.</text>
</comment>
<evidence type="ECO:0000313" key="4">
    <source>
        <dbReference type="EMBL" id="KAF9460865.1"/>
    </source>
</evidence>
<dbReference type="GO" id="GO:0046872">
    <property type="term" value="F:metal ion binding"/>
    <property type="evidence" value="ECO:0007669"/>
    <property type="project" value="UniProtKB-KW"/>
</dbReference>
<sequence>MEYLRYLTSLLWATPTEPDSESDTSNALRYILAPDLPLPEIALQRLIECYGGSWPPEPTFKSSWPAPLQGYESTYNVVAPFLPVLNSSHDDAENRVAIDSMRGRISGLLAGSAIYKDFDDPGQCAVDLRAVQATLQQVEDGCWPGHTAQSMCNAMIGFCACLSFLRHSFRWGISPIVREAQIEKTVVMPPQLDIPWAFCQRYFGFTSAGGSVFTTGHSNTWGSKGQYRPYYSTVVGLPEAYQRTSHWAIRLFTEMELKSLPAYRMFASAITSCMLLTDESPRVAASTLKETNATLVPAFRWFFDNFNETNMAREIWLPYVQGFTGWTLEGPDGVVVDGVSGGQSLAIRTFDAFLGTGVVPPPEIEMLHIPKAQRDWLNSLRDYNIRKRVDDVISHYKARNNVVKADEWEKVRDELNGLVRQLRLWRMGHMRRMMTYESLSRPERVRMTAGISLPPGEIPNTEETMMEHLKEVLREKLAATK</sequence>
<dbReference type="PANTHER" id="PTHR28657:SF11">
    <property type="entry name" value="INDOLEAMINE 2,3-DIOXYGENASE"/>
    <property type="match status" value="1"/>
</dbReference>
<keyword evidence="3" id="KW-0408">Iron</keyword>
<dbReference type="InterPro" id="IPR037217">
    <property type="entry name" value="Trp/Indoleamine_2_3_dOase-like"/>
</dbReference>
<name>A0A9P5Y459_9AGAR</name>
<dbReference type="GO" id="GO:0005737">
    <property type="term" value="C:cytoplasm"/>
    <property type="evidence" value="ECO:0007669"/>
    <property type="project" value="TreeGrafter"/>
</dbReference>
<organism evidence="4 5">
    <name type="scientific">Collybia nuda</name>
    <dbReference type="NCBI Taxonomy" id="64659"/>
    <lineage>
        <taxon>Eukaryota</taxon>
        <taxon>Fungi</taxon>
        <taxon>Dikarya</taxon>
        <taxon>Basidiomycota</taxon>
        <taxon>Agaricomycotina</taxon>
        <taxon>Agaricomycetes</taxon>
        <taxon>Agaricomycetidae</taxon>
        <taxon>Agaricales</taxon>
        <taxon>Tricholomatineae</taxon>
        <taxon>Clitocybaceae</taxon>
        <taxon>Collybia</taxon>
    </lineage>
</organism>
<keyword evidence="2" id="KW-0479">Metal-binding</keyword>
<dbReference type="Gene3D" id="1.20.58.480">
    <property type="match status" value="1"/>
</dbReference>
<evidence type="ECO:0000313" key="5">
    <source>
        <dbReference type="Proteomes" id="UP000807353"/>
    </source>
</evidence>
<evidence type="ECO:0000256" key="3">
    <source>
        <dbReference type="ARBA" id="ARBA00023004"/>
    </source>
</evidence>
<dbReference type="Proteomes" id="UP000807353">
    <property type="component" value="Unassembled WGS sequence"/>
</dbReference>
<evidence type="ECO:0000256" key="1">
    <source>
        <dbReference type="ARBA" id="ARBA00007119"/>
    </source>
</evidence>
<comment type="caution">
    <text evidence="4">The sequence shown here is derived from an EMBL/GenBank/DDBJ whole genome shotgun (WGS) entry which is preliminary data.</text>
</comment>
<gene>
    <name evidence="4" type="ORF">BDZ94DRAFT_1323710</name>
</gene>
<dbReference type="GO" id="GO:0033754">
    <property type="term" value="F:indoleamine 2,3-dioxygenase activity"/>
    <property type="evidence" value="ECO:0007669"/>
    <property type="project" value="TreeGrafter"/>
</dbReference>
<dbReference type="EMBL" id="MU150292">
    <property type="protein sequence ID" value="KAF9460865.1"/>
    <property type="molecule type" value="Genomic_DNA"/>
</dbReference>
<protein>
    <submittedName>
        <fullName evidence="4">Uncharacterized protein</fullName>
    </submittedName>
</protein>
<dbReference type="AlphaFoldDB" id="A0A9P5Y459"/>
<proteinExistence type="inferred from homology"/>
<dbReference type="OrthoDB" id="4662583at2759"/>
<dbReference type="GO" id="GO:0019441">
    <property type="term" value="P:L-tryptophan catabolic process to kynurenine"/>
    <property type="evidence" value="ECO:0007669"/>
    <property type="project" value="InterPro"/>
</dbReference>
<dbReference type="SUPFAM" id="SSF140959">
    <property type="entry name" value="Indolic compounds 2,3-dioxygenase-like"/>
    <property type="match status" value="1"/>
</dbReference>
<reference evidence="4" key="1">
    <citation type="submission" date="2020-11" db="EMBL/GenBank/DDBJ databases">
        <authorList>
            <consortium name="DOE Joint Genome Institute"/>
            <person name="Ahrendt S."/>
            <person name="Riley R."/>
            <person name="Andreopoulos W."/>
            <person name="Labutti K."/>
            <person name="Pangilinan J."/>
            <person name="Ruiz-Duenas F.J."/>
            <person name="Barrasa J.M."/>
            <person name="Sanchez-Garcia M."/>
            <person name="Camarero S."/>
            <person name="Miyauchi S."/>
            <person name="Serrano A."/>
            <person name="Linde D."/>
            <person name="Babiker R."/>
            <person name="Drula E."/>
            <person name="Ayuso-Fernandez I."/>
            <person name="Pacheco R."/>
            <person name="Padilla G."/>
            <person name="Ferreira P."/>
            <person name="Barriuso J."/>
            <person name="Kellner H."/>
            <person name="Castanera R."/>
            <person name="Alfaro M."/>
            <person name="Ramirez L."/>
            <person name="Pisabarro A.G."/>
            <person name="Kuo A."/>
            <person name="Tritt A."/>
            <person name="Lipzen A."/>
            <person name="He G."/>
            <person name="Yan M."/>
            <person name="Ng V."/>
            <person name="Cullen D."/>
            <person name="Martin F."/>
            <person name="Rosso M.-N."/>
            <person name="Henrissat B."/>
            <person name="Hibbett D."/>
            <person name="Martinez A.T."/>
            <person name="Grigoriev I.V."/>
        </authorList>
    </citation>
    <scope>NUCLEOTIDE SEQUENCE</scope>
    <source>
        <strain evidence="4">CBS 247.69</strain>
    </source>
</reference>